<organism evidence="1 2">
    <name type="scientific">Protopolystoma xenopodis</name>
    <dbReference type="NCBI Taxonomy" id="117903"/>
    <lineage>
        <taxon>Eukaryota</taxon>
        <taxon>Metazoa</taxon>
        <taxon>Spiralia</taxon>
        <taxon>Lophotrochozoa</taxon>
        <taxon>Platyhelminthes</taxon>
        <taxon>Monogenea</taxon>
        <taxon>Polyopisthocotylea</taxon>
        <taxon>Polystomatidea</taxon>
        <taxon>Polystomatidae</taxon>
        <taxon>Protopolystoma</taxon>
    </lineage>
</organism>
<proteinExistence type="predicted"/>
<dbReference type="EMBL" id="CAAALY010089965">
    <property type="protein sequence ID" value="VEL27800.1"/>
    <property type="molecule type" value="Genomic_DNA"/>
</dbReference>
<dbReference type="AlphaFoldDB" id="A0A3S5CK35"/>
<accession>A0A3S5CK35</accession>
<keyword evidence="2" id="KW-1185">Reference proteome</keyword>
<comment type="caution">
    <text evidence="1">The sequence shown here is derived from an EMBL/GenBank/DDBJ whole genome shotgun (WGS) entry which is preliminary data.</text>
</comment>
<protein>
    <submittedName>
        <fullName evidence="1">Uncharacterized protein</fullName>
    </submittedName>
</protein>
<name>A0A3S5CK35_9PLAT</name>
<evidence type="ECO:0000313" key="1">
    <source>
        <dbReference type="EMBL" id="VEL27800.1"/>
    </source>
</evidence>
<evidence type="ECO:0000313" key="2">
    <source>
        <dbReference type="Proteomes" id="UP000784294"/>
    </source>
</evidence>
<sequence>MVSITDDVDNDAAETFENVPSLLSDAGHHDNHYGRRLRTSLVQRLNVELTSISSERVGGEEIRRSVPPEDKGRFLLTSFVRLYWKILADTVFEAIFFDSGEKVLSFCPSL</sequence>
<gene>
    <name evidence="1" type="ORF">PXEA_LOCUS21240</name>
</gene>
<reference evidence="1" key="1">
    <citation type="submission" date="2018-11" db="EMBL/GenBank/DDBJ databases">
        <authorList>
            <consortium name="Pathogen Informatics"/>
        </authorList>
    </citation>
    <scope>NUCLEOTIDE SEQUENCE</scope>
</reference>
<dbReference type="Proteomes" id="UP000784294">
    <property type="component" value="Unassembled WGS sequence"/>
</dbReference>